<dbReference type="PANTHER" id="PTHR10491">
    <property type="entry name" value="DTDP-4-DEHYDRORHAMNOSE REDUCTASE"/>
    <property type="match status" value="1"/>
</dbReference>
<dbReference type="InterPro" id="IPR005913">
    <property type="entry name" value="dTDP_dehydrorham_reduct"/>
</dbReference>
<dbReference type="InterPro" id="IPR029903">
    <property type="entry name" value="RmlD-like-bd"/>
</dbReference>
<dbReference type="InterPro" id="IPR036291">
    <property type="entry name" value="NAD(P)-bd_dom_sf"/>
</dbReference>
<feature type="domain" description="RmlD-like substrate binding" evidence="3">
    <location>
        <begin position="1"/>
        <end position="284"/>
    </location>
</feature>
<sequence length="285" mass="32726">MIILILGGQGNLGTQLTKSLTGNYEVVSLDREDLDFLDFKVLISKVREIAPNIIINAAAYNAVDQCENKEEYELAMKLNAYFPGLLADIAVEQKAVLIHYSTDYVFSGTEDKTFFTEEDTPNPVNKYGESKFQGEQEILRRVESGLKYYLIRTSKLFGPRGSSPQAKPSFFDIMLDLVQNKKELTVVNEELSCFTYTPDLSLATRQLWELEKPYGVYHLVNQGPVTWYDAVKELFRLKKITAPIRAVRSENLLRAARRPKFSILKNTKVKKMRSWEEALQEYLRK</sequence>
<comment type="function">
    <text evidence="2">Catalyzes the reduction of dTDP-6-deoxy-L-lyxo-4-hexulose to yield dTDP-L-rhamnose.</text>
</comment>
<dbReference type="SUPFAM" id="SSF51735">
    <property type="entry name" value="NAD(P)-binding Rossmann-fold domains"/>
    <property type="match status" value="1"/>
</dbReference>
<dbReference type="PANTHER" id="PTHR10491:SF4">
    <property type="entry name" value="METHIONINE ADENOSYLTRANSFERASE 2 SUBUNIT BETA"/>
    <property type="match status" value="1"/>
</dbReference>
<evidence type="ECO:0000313" key="5">
    <source>
        <dbReference type="Proteomes" id="UP000229972"/>
    </source>
</evidence>
<dbReference type="GO" id="GO:0005829">
    <property type="term" value="C:cytosol"/>
    <property type="evidence" value="ECO:0007669"/>
    <property type="project" value="TreeGrafter"/>
</dbReference>
<evidence type="ECO:0000259" key="3">
    <source>
        <dbReference type="Pfam" id="PF04321"/>
    </source>
</evidence>
<dbReference type="GO" id="GO:0019305">
    <property type="term" value="P:dTDP-rhamnose biosynthetic process"/>
    <property type="evidence" value="ECO:0007669"/>
    <property type="project" value="UniProtKB-UniPathway"/>
</dbReference>
<keyword evidence="2" id="KW-0560">Oxidoreductase</keyword>
<evidence type="ECO:0000256" key="2">
    <source>
        <dbReference type="RuleBase" id="RU364082"/>
    </source>
</evidence>
<reference evidence="5" key="1">
    <citation type="submission" date="2017-09" db="EMBL/GenBank/DDBJ databases">
        <title>Depth-based differentiation of microbial function through sediment-hosted aquifers and enrichment of novel symbionts in the deep terrestrial subsurface.</title>
        <authorList>
            <person name="Probst A.J."/>
            <person name="Ladd B."/>
            <person name="Jarett J.K."/>
            <person name="Geller-Mcgrath D.E."/>
            <person name="Sieber C.M.K."/>
            <person name="Emerson J.B."/>
            <person name="Anantharaman K."/>
            <person name="Thomas B.C."/>
            <person name="Malmstrom R."/>
            <person name="Stieglmeier M."/>
            <person name="Klingl A."/>
            <person name="Woyke T."/>
            <person name="Ryan C.M."/>
            <person name="Banfield J.F."/>
        </authorList>
    </citation>
    <scope>NUCLEOTIDE SEQUENCE [LARGE SCALE GENOMIC DNA]</scope>
</reference>
<protein>
    <recommendedName>
        <fullName evidence="2">dTDP-4-dehydrorhamnose reductase</fullName>
        <ecNumber evidence="2">1.1.1.133</ecNumber>
    </recommendedName>
</protein>
<dbReference type="Gene3D" id="3.40.50.720">
    <property type="entry name" value="NAD(P)-binding Rossmann-like Domain"/>
    <property type="match status" value="1"/>
</dbReference>
<accession>A0A2H0V996</accession>
<dbReference type="GO" id="GO:0008831">
    <property type="term" value="F:dTDP-4-dehydrorhamnose reductase activity"/>
    <property type="evidence" value="ECO:0007669"/>
    <property type="project" value="UniProtKB-EC"/>
</dbReference>
<dbReference type="Proteomes" id="UP000229972">
    <property type="component" value="Unassembled WGS sequence"/>
</dbReference>
<dbReference type="AlphaFoldDB" id="A0A2H0V996"/>
<dbReference type="Pfam" id="PF04321">
    <property type="entry name" value="RmlD_sub_bind"/>
    <property type="match status" value="1"/>
</dbReference>
<comment type="pathway">
    <text evidence="2">Carbohydrate biosynthesis; dTDP-L-rhamnose biosynthesis.</text>
</comment>
<organism evidence="4 5">
    <name type="scientific">Candidatus Falkowbacteria bacterium CG10_big_fil_rev_8_21_14_0_10_37_18</name>
    <dbReference type="NCBI Taxonomy" id="1974562"/>
    <lineage>
        <taxon>Bacteria</taxon>
        <taxon>Candidatus Falkowiibacteriota</taxon>
    </lineage>
</organism>
<dbReference type="CDD" id="cd05254">
    <property type="entry name" value="dTDP_HR_like_SDR_e"/>
    <property type="match status" value="1"/>
</dbReference>
<name>A0A2H0V996_9BACT</name>
<comment type="caution">
    <text evidence="4">The sequence shown here is derived from an EMBL/GenBank/DDBJ whole genome shotgun (WGS) entry which is preliminary data.</text>
</comment>
<keyword evidence="2" id="KW-0521">NADP</keyword>
<dbReference type="UniPathway" id="UPA00124"/>
<comment type="similarity">
    <text evidence="1 2">Belongs to the dTDP-4-dehydrorhamnose reductase family.</text>
</comment>
<dbReference type="NCBIfam" id="TIGR01214">
    <property type="entry name" value="rmlD"/>
    <property type="match status" value="1"/>
</dbReference>
<proteinExistence type="inferred from homology"/>
<evidence type="ECO:0000313" key="4">
    <source>
        <dbReference type="EMBL" id="PIR95641.1"/>
    </source>
</evidence>
<dbReference type="EMBL" id="PFAL01000013">
    <property type="protein sequence ID" value="PIR95641.1"/>
    <property type="molecule type" value="Genomic_DNA"/>
</dbReference>
<dbReference type="Gene3D" id="3.90.25.10">
    <property type="entry name" value="UDP-galactose 4-epimerase, domain 1"/>
    <property type="match status" value="1"/>
</dbReference>
<gene>
    <name evidence="4" type="primary">rfbD</name>
    <name evidence="4" type="ORF">COT93_01260</name>
</gene>
<dbReference type="EC" id="1.1.1.133" evidence="2"/>
<evidence type="ECO:0000256" key="1">
    <source>
        <dbReference type="ARBA" id="ARBA00010944"/>
    </source>
</evidence>